<comment type="caution">
    <text evidence="2">The sequence shown here is derived from an EMBL/GenBank/DDBJ whole genome shotgun (WGS) entry which is preliminary data.</text>
</comment>
<dbReference type="VEuPathDB" id="GiardiaDB:GMRT_13804"/>
<evidence type="ECO:0000313" key="2">
    <source>
        <dbReference type="EMBL" id="TNJ28725.1"/>
    </source>
</evidence>
<protein>
    <submittedName>
        <fullName evidence="2">Uncharacterized protein</fullName>
    </submittedName>
</protein>
<feature type="region of interest" description="Disordered" evidence="1">
    <location>
        <begin position="144"/>
        <end position="176"/>
    </location>
</feature>
<evidence type="ECO:0000256" key="1">
    <source>
        <dbReference type="SAM" id="MobiDB-lite"/>
    </source>
</evidence>
<proteinExistence type="predicted"/>
<organism evidence="2 3">
    <name type="scientific">Giardia muris</name>
    <dbReference type="NCBI Taxonomy" id="5742"/>
    <lineage>
        <taxon>Eukaryota</taxon>
        <taxon>Metamonada</taxon>
        <taxon>Diplomonadida</taxon>
        <taxon>Hexamitidae</taxon>
        <taxon>Giardiinae</taxon>
        <taxon>Giardia</taxon>
    </lineage>
</organism>
<sequence>MGTRLRLEARLRAEDELAALRTILSRACGHGRAHVPLAAILIEYGTFMRERGIREGGEHFIYERVLELGAIATRPVGTSGTYTQRSLSPAMWEARYQEVLRLAALRHCALLYWREMLQRRALEGLYREIQRRICENSSLILKPDARRRSQSSSHSVTDSESDPNTPTEPILPLGPSGSLSVTDIVRQLCSENPNLYRLSDTTGDPVCSSNLVGERDTEDMVCALLYGRDAMDGLAAARVLNAGATGVSAIYTGRAGPHSGSSGVLDEPPSVTDRRSSVLSAVNLLNHVGKNPNDEKLLEAVVSAVGLYTCKDFLGSQAFLSASQADAMSTRETQLRALEERQVFLGRLRIKRLVFSAIRTKYLHLCDCERQIFRTSRSADWLLVRALRAWNAALRRQERTYPICIAFRHAADRWSVTKAFQAWRAATNMLTPIRILSGMPENGYRGPEETLINQRFTDSSLLSSLGLSTRDLEQRRKNREFTRIRCTVRLASYIPSLRNAHAALFNKNVRTLFSGYQAMLEAARDEAPHSSPIEHENIAVNRFVRGMLVARPDVMGSVIPLSFPSLRRNVDYIRFIRAAATYQSRYLRIFIDMLRANVEKVHRARHLIHLKLEFNILRMQIQAEARMLQQIENAERYYIVVVRRLAFHALQKTYALTQAERDFRTWHDHRLLQTTFLALRSVFLPRYTASRQCEVVLHRHENVVLRRAFFSWAGLLHRFYHLEHVELRAVRNTHLIRWAFSVIRAALDRGQRIRQCASLHRINILRQAFMGLRLRDKTLQAVAAVVRCIPQNWDLRLLKVAYCSWRERASALKEKFLLIQEKTIGWEQHLLRSVLLAWWDAWKLYKARITQLEATSVHRIKSFAYSTLRSCYSDIKNADELYRTTEARRLVFRQRQLILCWRDTVINRIKKRYLAERALRAARERRICLVAFETIRMTYFLAVLRTLGQLTTKRAAFSAWRKAWTEVIDEARLEERLALRQQTFPTNVLARLRENLSTALVAYSDTEQKYCQWLHANVSDREFTMLSIYLRLWSMNARECVHQRRIIDMIQRRINARLLREVWADINAFATHMRHCEQIIYRRTTYRRKEAALSALRYATFLLRRAKAMGHLRQRRLLNICFTSLLSRHRKIVELTGRVSRNADVHRLRVYFHELRSLSFMNMAAYAVEARVAARIRKETLSLWRKAQHMKHAESRLVAIVRYRTLEASFVALVEQNRAIHQEREASWRADSHAHEILLRRAWDAWSRRASTLAIAEKKVFEAHASRILKWAFQAIYKRKSDLIFNEQITYGAIYTLKLSRIIGVWRTAANSARMAAAASVARSLRLSWMAWRRALRGACDRQALLEIASQRRKVQQVRSCLLQWNERTVMLQGAERSIIAGRESRLLQDGFNTIWRAYLLSKAEKYVSKRLVFHAWHSTVSGTRAHRTALLRQAQIKRKSDILAGIYLRGILMRAWAAMRERHANVQRKIALAEGFSRTSLIRRAFRALFHSSQ</sequence>
<evidence type="ECO:0000313" key="3">
    <source>
        <dbReference type="Proteomes" id="UP000315496"/>
    </source>
</evidence>
<keyword evidence="3" id="KW-1185">Reference proteome</keyword>
<name>A0A4Z1SUU7_GIAMU</name>
<dbReference type="OrthoDB" id="10255153at2759"/>
<reference evidence="2 3" key="1">
    <citation type="submission" date="2019-05" db="EMBL/GenBank/DDBJ databases">
        <title>The compact genome of Giardia muris reveals important steps in the evolution of intestinal protozoan parasites.</title>
        <authorList>
            <person name="Xu F."/>
            <person name="Jimenez-Gonzalez A."/>
            <person name="Einarsson E."/>
            <person name="Astvaldsson A."/>
            <person name="Peirasmaki D."/>
            <person name="Eckmann L."/>
            <person name="Andersson J.O."/>
            <person name="Svard S.G."/>
            <person name="Jerlstrom-Hultqvist J."/>
        </authorList>
    </citation>
    <scope>NUCLEOTIDE SEQUENCE [LARGE SCALE GENOMIC DNA]</scope>
    <source>
        <strain evidence="2 3">Roberts-Thomson</strain>
    </source>
</reference>
<dbReference type="Proteomes" id="UP000315496">
    <property type="component" value="Chromosome 2"/>
</dbReference>
<gene>
    <name evidence="2" type="ORF">GMRT_13804</name>
</gene>
<dbReference type="EMBL" id="VDLU01000002">
    <property type="protein sequence ID" value="TNJ28725.1"/>
    <property type="molecule type" value="Genomic_DNA"/>
</dbReference>
<accession>A0A4Z1SUU7</accession>